<evidence type="ECO:0000256" key="13">
    <source>
        <dbReference type="PROSITE-ProRule" id="PRU10141"/>
    </source>
</evidence>
<dbReference type="InterPro" id="IPR011009">
    <property type="entry name" value="Kinase-like_dom_sf"/>
</dbReference>
<dbReference type="PANTHER" id="PTHR24058">
    <property type="entry name" value="DUAL SPECIFICITY PROTEIN KINASE"/>
    <property type="match status" value="1"/>
</dbReference>
<evidence type="ECO:0000256" key="7">
    <source>
        <dbReference type="ARBA" id="ARBA00022777"/>
    </source>
</evidence>
<dbReference type="FunFam" id="3.30.200.20:FF:000087">
    <property type="entry name" value="Dual specificity tyrosine-phosphorylation-regulated kinase 1A"/>
    <property type="match status" value="1"/>
</dbReference>
<sequence length="599" mass="66271">MVIPSALEGPPAPLTALRLGWGGKQPACYLPSSRCHRQPSTGGSSSSGSAGCEPPGTGPPASLAASLLTEPAMTSQHSHATFSSIQSMAEHPQILPDLSILQRRIPLTFRDSASAPLRKLSVDLIKTYKHIREVYYAKKKRRAQQVPPEDSSTKKERKVYNEGYDDDNYDYIVKSGERWLDRYEIDSLIGKGSFGQVVKAYDHHDQEWVAIKIIKNKKAFLNQAQIELRLLELMNQHDTEMKYYIVHLKQHFMFRNHLCLAFELLSYNLYDLLRNTNFRGVSLNLTRKFAQQLCTALLFLATPELSIIHCDLKPENILLCNPKRSAIKIVDFGSSCQLGQRIYQYIQSRFYRSPEVLLGLPYDLAIDMWSLGCILVEMHTGEPLFSGSNEADQMSRIVEVLGLPPPHMLEQAPKARKYFDKLPEGPPPKGSPGHTPSDYLKFKALVLRMLDYEPRSRITPFYALQHNFFKKTSDEGTNTTPSASTSPALGHSHSTSTASSVSSSGGSSGSSNDNRSYRYSNRYYGAPGPAPPPWWGGPERMDCAPFSASAFRTRGGVGGRPGEPGGGLPLGYLRGRAEPDDSAPPMLGVCVPQSTAASS</sequence>
<feature type="compositionally biased region" description="Low complexity" evidence="14">
    <location>
        <begin position="40"/>
        <end position="51"/>
    </location>
</feature>
<feature type="region of interest" description="Disordered" evidence="14">
    <location>
        <begin position="554"/>
        <end position="599"/>
    </location>
</feature>
<keyword evidence="16" id="KW-1185">Reference proteome</keyword>
<dbReference type="SMART" id="SM00220">
    <property type="entry name" value="S_TKc"/>
    <property type="match status" value="1"/>
</dbReference>
<reference evidence="17" key="1">
    <citation type="submission" date="2025-08" db="UniProtKB">
        <authorList>
            <consortium name="RefSeq"/>
        </authorList>
    </citation>
    <scope>IDENTIFICATION</scope>
</reference>
<keyword evidence="7 17" id="KW-0418">Kinase</keyword>
<evidence type="ECO:0000256" key="14">
    <source>
        <dbReference type="SAM" id="MobiDB-lite"/>
    </source>
</evidence>
<comment type="similarity">
    <text evidence="2">Belongs to the protein kinase superfamily. CMGC Ser/Thr protein kinase family. MNB/DYRK subfamily.</text>
</comment>
<evidence type="ECO:0000256" key="5">
    <source>
        <dbReference type="ARBA" id="ARBA00022679"/>
    </source>
</evidence>
<dbReference type="InterPro" id="IPR050494">
    <property type="entry name" value="Ser_Thr_dual-spec_kinase"/>
</dbReference>
<dbReference type="InterPro" id="IPR008271">
    <property type="entry name" value="Ser/Thr_kinase_AS"/>
</dbReference>
<comment type="catalytic activity">
    <reaction evidence="11">
        <text>L-threonyl-[protein] + ATP = O-phospho-L-threonyl-[protein] + ADP + H(+)</text>
        <dbReference type="Rhea" id="RHEA:46608"/>
        <dbReference type="Rhea" id="RHEA-COMP:11060"/>
        <dbReference type="Rhea" id="RHEA-COMP:11605"/>
        <dbReference type="ChEBI" id="CHEBI:15378"/>
        <dbReference type="ChEBI" id="CHEBI:30013"/>
        <dbReference type="ChEBI" id="CHEBI:30616"/>
        <dbReference type="ChEBI" id="CHEBI:61977"/>
        <dbReference type="ChEBI" id="CHEBI:456216"/>
        <dbReference type="EC" id="2.7.12.1"/>
    </reaction>
</comment>
<keyword evidence="4" id="KW-0723">Serine/threonine-protein kinase</keyword>
<feature type="compositionally biased region" description="Low complexity" evidence="14">
    <location>
        <begin position="479"/>
        <end position="513"/>
    </location>
</feature>
<feature type="compositionally biased region" description="Gly residues" evidence="14">
    <location>
        <begin position="555"/>
        <end position="569"/>
    </location>
</feature>
<dbReference type="InterPro" id="IPR017441">
    <property type="entry name" value="Protein_kinase_ATP_BS"/>
</dbReference>
<dbReference type="STRING" id="38654.A0A3Q0HKQ3"/>
<dbReference type="GO" id="GO:0005634">
    <property type="term" value="C:nucleus"/>
    <property type="evidence" value="ECO:0007669"/>
    <property type="project" value="UniProtKB-SubCell"/>
</dbReference>
<dbReference type="KEGG" id="asn:102370674"/>
<dbReference type="GO" id="GO:0004712">
    <property type="term" value="F:protein serine/threonine/tyrosine kinase activity"/>
    <property type="evidence" value="ECO:0007669"/>
    <property type="project" value="UniProtKB-EC"/>
</dbReference>
<name>A0A3Q0HKQ3_ALLSI</name>
<keyword evidence="5" id="KW-0808">Transferase</keyword>
<evidence type="ECO:0000259" key="15">
    <source>
        <dbReference type="PROSITE" id="PS50011"/>
    </source>
</evidence>
<dbReference type="FunFam" id="1.10.510.10:FF:000117">
    <property type="entry name" value="dual specificity tyrosine-phosphorylation-regulated kinase 1A isoform X1"/>
    <property type="match status" value="1"/>
</dbReference>
<dbReference type="RefSeq" id="XP_025072242.1">
    <property type="nucleotide sequence ID" value="XM_025216457.1"/>
</dbReference>
<dbReference type="GO" id="GO:0005524">
    <property type="term" value="F:ATP binding"/>
    <property type="evidence" value="ECO:0007669"/>
    <property type="project" value="UniProtKB-UniRule"/>
</dbReference>
<feature type="region of interest" description="Disordered" evidence="14">
    <location>
        <begin position="34"/>
        <end position="63"/>
    </location>
</feature>
<dbReference type="PANTHER" id="PTHR24058:SF12">
    <property type="entry name" value="DUAL SPECIFICITY TYROSINE-PHOSPHORYLATION-REGULATED KINASE 1B"/>
    <property type="match status" value="1"/>
</dbReference>
<evidence type="ECO:0000313" key="16">
    <source>
        <dbReference type="Proteomes" id="UP000189705"/>
    </source>
</evidence>
<feature type="binding site" evidence="13">
    <location>
        <position position="212"/>
    </location>
    <ligand>
        <name>ATP</name>
        <dbReference type="ChEBI" id="CHEBI:30616"/>
    </ligand>
</feature>
<organism evidence="16 17">
    <name type="scientific">Alligator sinensis</name>
    <name type="common">Chinese alligator</name>
    <dbReference type="NCBI Taxonomy" id="38654"/>
    <lineage>
        <taxon>Eukaryota</taxon>
        <taxon>Metazoa</taxon>
        <taxon>Chordata</taxon>
        <taxon>Craniata</taxon>
        <taxon>Vertebrata</taxon>
        <taxon>Euteleostomi</taxon>
        <taxon>Archelosauria</taxon>
        <taxon>Archosauria</taxon>
        <taxon>Crocodylia</taxon>
        <taxon>Alligatoridae</taxon>
        <taxon>Alligatorinae</taxon>
        <taxon>Alligator</taxon>
    </lineage>
</organism>
<dbReference type="Gene3D" id="1.10.510.10">
    <property type="entry name" value="Transferase(Phosphotransferase) domain 1"/>
    <property type="match status" value="1"/>
</dbReference>
<accession>A0A3Q0HKQ3</accession>
<evidence type="ECO:0000256" key="1">
    <source>
        <dbReference type="ARBA" id="ARBA00004123"/>
    </source>
</evidence>
<evidence type="ECO:0000256" key="4">
    <source>
        <dbReference type="ARBA" id="ARBA00022527"/>
    </source>
</evidence>
<evidence type="ECO:0000256" key="6">
    <source>
        <dbReference type="ARBA" id="ARBA00022741"/>
    </source>
</evidence>
<dbReference type="GO" id="GO:0004674">
    <property type="term" value="F:protein serine/threonine kinase activity"/>
    <property type="evidence" value="ECO:0007669"/>
    <property type="project" value="UniProtKB-KW"/>
</dbReference>
<keyword evidence="8 13" id="KW-0067">ATP-binding</keyword>
<dbReference type="Proteomes" id="UP000189705">
    <property type="component" value="Unplaced"/>
</dbReference>
<feature type="domain" description="Protein kinase" evidence="15">
    <location>
        <begin position="183"/>
        <end position="469"/>
    </location>
</feature>
<dbReference type="PROSITE" id="PS00108">
    <property type="entry name" value="PROTEIN_KINASE_ST"/>
    <property type="match status" value="1"/>
</dbReference>
<dbReference type="CDD" id="cd14226">
    <property type="entry name" value="PKc_DYRK1"/>
    <property type="match status" value="1"/>
</dbReference>
<dbReference type="PROSITE" id="PS50011">
    <property type="entry name" value="PROTEIN_KINASE_DOM"/>
    <property type="match status" value="1"/>
</dbReference>
<dbReference type="AlphaFoldDB" id="A0A3Q0HKQ3"/>
<dbReference type="PROSITE" id="PS00107">
    <property type="entry name" value="PROTEIN_KINASE_ATP"/>
    <property type="match status" value="1"/>
</dbReference>
<comment type="catalytic activity">
    <reaction evidence="10">
        <text>L-seryl-[protein] + ATP = O-phospho-L-seryl-[protein] + ADP + H(+)</text>
        <dbReference type="Rhea" id="RHEA:17989"/>
        <dbReference type="Rhea" id="RHEA-COMP:9863"/>
        <dbReference type="Rhea" id="RHEA-COMP:11604"/>
        <dbReference type="ChEBI" id="CHEBI:15378"/>
        <dbReference type="ChEBI" id="CHEBI:29999"/>
        <dbReference type="ChEBI" id="CHEBI:30616"/>
        <dbReference type="ChEBI" id="CHEBI:83421"/>
        <dbReference type="ChEBI" id="CHEBI:456216"/>
        <dbReference type="EC" id="2.7.12.1"/>
    </reaction>
</comment>
<dbReference type="InterPro" id="IPR000719">
    <property type="entry name" value="Prot_kinase_dom"/>
</dbReference>
<dbReference type="InterPro" id="IPR044131">
    <property type="entry name" value="PKc_DYR1A/1B"/>
</dbReference>
<evidence type="ECO:0000256" key="11">
    <source>
        <dbReference type="ARBA" id="ARBA00049308"/>
    </source>
</evidence>
<evidence type="ECO:0000256" key="3">
    <source>
        <dbReference type="ARBA" id="ARBA00013203"/>
    </source>
</evidence>
<comment type="subcellular location">
    <subcellularLocation>
        <location evidence="1">Nucleus</location>
    </subcellularLocation>
</comment>
<evidence type="ECO:0000256" key="10">
    <source>
        <dbReference type="ARBA" id="ARBA00049003"/>
    </source>
</evidence>
<feature type="region of interest" description="Disordered" evidence="14">
    <location>
        <begin position="472"/>
        <end position="513"/>
    </location>
</feature>
<keyword evidence="9" id="KW-0539">Nucleus</keyword>
<evidence type="ECO:0000256" key="12">
    <source>
        <dbReference type="ARBA" id="ARBA00051680"/>
    </source>
</evidence>
<dbReference type="Pfam" id="PF00069">
    <property type="entry name" value="Pkinase"/>
    <property type="match status" value="1"/>
</dbReference>
<keyword evidence="6 13" id="KW-0547">Nucleotide-binding</keyword>
<protein>
    <recommendedName>
        <fullName evidence="3">dual-specificity kinase</fullName>
        <ecNumber evidence="3">2.7.12.1</ecNumber>
    </recommendedName>
</protein>
<dbReference type="InParanoid" id="A0A3Q0HKQ3"/>
<evidence type="ECO:0000256" key="8">
    <source>
        <dbReference type="ARBA" id="ARBA00022840"/>
    </source>
</evidence>
<dbReference type="EC" id="2.7.12.1" evidence="3"/>
<gene>
    <name evidence="17" type="primary">LOC102370674</name>
</gene>
<evidence type="ECO:0000256" key="2">
    <source>
        <dbReference type="ARBA" id="ARBA00008867"/>
    </source>
</evidence>
<dbReference type="GeneID" id="102370674"/>
<dbReference type="SUPFAM" id="SSF56112">
    <property type="entry name" value="Protein kinase-like (PK-like)"/>
    <property type="match status" value="1"/>
</dbReference>
<evidence type="ECO:0000313" key="17">
    <source>
        <dbReference type="RefSeq" id="XP_025072242.1"/>
    </source>
</evidence>
<comment type="catalytic activity">
    <reaction evidence="12">
        <text>L-tyrosyl-[protein] + ATP = O-phospho-L-tyrosyl-[protein] + ADP + H(+)</text>
        <dbReference type="Rhea" id="RHEA:10596"/>
        <dbReference type="Rhea" id="RHEA-COMP:10136"/>
        <dbReference type="Rhea" id="RHEA-COMP:20101"/>
        <dbReference type="ChEBI" id="CHEBI:15378"/>
        <dbReference type="ChEBI" id="CHEBI:30616"/>
        <dbReference type="ChEBI" id="CHEBI:46858"/>
        <dbReference type="ChEBI" id="CHEBI:61978"/>
        <dbReference type="ChEBI" id="CHEBI:456216"/>
        <dbReference type="EC" id="2.7.12.1"/>
    </reaction>
</comment>
<evidence type="ECO:0000256" key="9">
    <source>
        <dbReference type="ARBA" id="ARBA00023242"/>
    </source>
</evidence>
<proteinExistence type="inferred from homology"/>